<evidence type="ECO:0000259" key="1">
    <source>
        <dbReference type="Pfam" id="PF06605"/>
    </source>
</evidence>
<sequence length="1293" mass="147391">MKLGEINYNVKPDKPKIFLCKPDKKTIGRIHEAYDITYDKKLSVLNELSFKIPTVIVEDGVPMNNANIENIKHRYLFKLKYGHVTEYFLINNSDKFYNNDEYVQFTALSLGVQLSDKNIRSFEVVSKNLSEIVNEILSSVNTNWKLGYVDSYFENIFRSYEVSSNNILEIIYELANMWNALIVWDSINCTISFYKPESIGNNKGFFIRDGKYLESFNLSTNTIETITRLKAYGQDGLSIHRLNPTGQAYIEDYRYYMYPFQRKNGHVVNHSEYMSDALCIALENYQQLIESLSEQFANLTAAVTHQQAIVQTEEQKLSVLHTEKTIIENELDISNANFQSHTTEHANIIHRLELKRSQVSLQESFIRDLKYQLNDYENKLSVLKTQLLRENNFSSDELKELSHFEIEKEYVNDAIIDEEDLLEEAKEVFRQYLEPKVKLDMSLVDFLSIVEAQNDWDKLGLGDVVSVRYDRLQVEIKTKITEIRHSFEDGSISLTISNEIDEKNTWLEQLNKAGSTSTLVQMEKWKWDLSKENNGAINDIINNKWDSLKNAIMAGYNQQIEISERGIIVKDLEDPLSWLVIQNGFLAITNDNGNSWKHAISKDGIFGERIFGKIISGVNLMIEDESGIWITRGSRTTIFNRQGDEVMRLGLVSDNQFDANGNLLPQDHECFGLVSWNNATRVALTTCEGFSVSKRDGSDWKKVLWANTDGTLYSRNMVAENIKVVNNLDKIILDAENNYFNIGLFDKIVADGKLTTLEKLDMIKELYKIHSDYKLLLQQAEKYIRSARDNYTDVEGAFDTFTRTFPTVHSTTDRYSTSALKNAYLQLLTYLSSYIKVINNGYLEAQNLLIDMTDPLTESTSIIENRGQFVQMFKTYYDEATRLRQAIEDSLFYSGIQMGRYHNNLIMNDFGFIAVRNDGKYRAYLNATNGLALQKWENNKWVSKLFATLGDPNWEDGTLYAEGLVTKNLRIVDGDLGDAITFDWMEGITIIGRNGEVIKLNANEAISIYVDRDRKFYVGTDGRLYAKDITTHNLKIVDGFLGEKIIFDQDEGITINGNNGQQIRLNANEGIAIDVSGDKRFWIGTDGMLYAKKLIVMDDLNDPIAIDGSFISDLTVNKLLTLNSSSPQDVVHIEDNYIKLKTQYSGEGSDTTKFKLHFNGSGTSAYPEMIWGAESGGELGKIYKDNNKFAFEYSPPNFQSKFLMNQTDTEGDGQAMLLQTTGGIRLDAQTRAVMRTGTNEYVRVVKGEDVAMKFGEATVMIKNGEILLSLNASTYIKLSSSGIEMKGAKIDLN</sequence>
<gene>
    <name evidence="3" type="ORF">P9B03_11930</name>
</gene>
<evidence type="ECO:0000259" key="2">
    <source>
        <dbReference type="Pfam" id="PF24049"/>
    </source>
</evidence>
<feature type="domain" description="YOMG-like N-terminal" evidence="2">
    <location>
        <begin position="19"/>
        <end position="104"/>
    </location>
</feature>
<keyword evidence="4" id="KW-1185">Reference proteome</keyword>
<dbReference type="Pfam" id="PF24049">
    <property type="entry name" value="YOMG_N"/>
    <property type="match status" value="1"/>
</dbReference>
<dbReference type="Proteomes" id="UP001344888">
    <property type="component" value="Unassembled WGS sequence"/>
</dbReference>
<comment type="caution">
    <text evidence="3">The sequence shown here is derived from an EMBL/GenBank/DDBJ whole genome shotgun (WGS) entry which is preliminary data.</text>
</comment>
<dbReference type="Pfam" id="PF06605">
    <property type="entry name" value="Prophage_tail"/>
    <property type="match status" value="1"/>
</dbReference>
<protein>
    <submittedName>
        <fullName evidence="3">Phage tail protein</fullName>
    </submittedName>
</protein>
<name>A0AAW9NTD4_9BACL</name>
<accession>A0AAW9NTD4</accession>
<dbReference type="EMBL" id="JARSFG010000016">
    <property type="protein sequence ID" value="MEC1179195.1"/>
    <property type="molecule type" value="Genomic_DNA"/>
</dbReference>
<evidence type="ECO:0000313" key="4">
    <source>
        <dbReference type="Proteomes" id="UP001344888"/>
    </source>
</evidence>
<dbReference type="RefSeq" id="WP_326123688.1">
    <property type="nucleotide sequence ID" value="NZ_JARSFG010000016.1"/>
</dbReference>
<dbReference type="InterPro" id="IPR057796">
    <property type="entry name" value="YOMG-like_N"/>
</dbReference>
<reference evidence="3 4" key="1">
    <citation type="submission" date="2023-03" db="EMBL/GenBank/DDBJ databases">
        <title>Bacillus Genome Sequencing.</title>
        <authorList>
            <person name="Dunlap C."/>
        </authorList>
    </citation>
    <scope>NUCLEOTIDE SEQUENCE [LARGE SCALE GENOMIC DNA]</scope>
    <source>
        <strain evidence="3 4">B-59205</strain>
    </source>
</reference>
<evidence type="ECO:0000313" key="3">
    <source>
        <dbReference type="EMBL" id="MEC1179195.1"/>
    </source>
</evidence>
<dbReference type="InterPro" id="IPR010572">
    <property type="entry name" value="Tail_dom"/>
</dbReference>
<organism evidence="3 4">
    <name type="scientific">Metasolibacillus meyeri</name>
    <dbReference type="NCBI Taxonomy" id="1071052"/>
    <lineage>
        <taxon>Bacteria</taxon>
        <taxon>Bacillati</taxon>
        <taxon>Bacillota</taxon>
        <taxon>Bacilli</taxon>
        <taxon>Bacillales</taxon>
        <taxon>Caryophanaceae</taxon>
        <taxon>Metasolibacillus</taxon>
    </lineage>
</organism>
<proteinExistence type="predicted"/>
<feature type="domain" description="Tail spike" evidence="1">
    <location>
        <begin position="114"/>
        <end position="499"/>
    </location>
</feature>